<dbReference type="Pfam" id="PF09479">
    <property type="entry name" value="Flg_new"/>
    <property type="match status" value="2"/>
</dbReference>
<dbReference type="AlphaFoldDB" id="A0A5M9ZFQ2"/>
<comment type="caution">
    <text evidence="4">The sequence shown here is derived from an EMBL/GenBank/DDBJ whole genome shotgun (WGS) entry which is preliminary data.</text>
</comment>
<dbReference type="InterPro" id="IPR051465">
    <property type="entry name" value="Cell_Envelope_Struct_Comp"/>
</dbReference>
<protein>
    <recommendedName>
        <fullName evidence="3">SLH domain-containing protein</fullName>
    </recommendedName>
</protein>
<dbReference type="Gene3D" id="2.60.40.4270">
    <property type="entry name" value="Listeria-Bacteroides repeat domain"/>
    <property type="match status" value="2"/>
</dbReference>
<dbReference type="PANTHER" id="PTHR43308:SF1">
    <property type="entry name" value="OUTER MEMBRANE PROTEIN ALPHA"/>
    <property type="match status" value="1"/>
</dbReference>
<dbReference type="Pfam" id="PF00395">
    <property type="entry name" value="SLH"/>
    <property type="match status" value="3"/>
</dbReference>
<evidence type="ECO:0000313" key="5">
    <source>
        <dbReference type="Proteomes" id="UP000410049"/>
    </source>
</evidence>
<proteinExistence type="predicted"/>
<feature type="domain" description="SLH" evidence="3">
    <location>
        <begin position="680"/>
        <end position="743"/>
    </location>
</feature>
<dbReference type="Proteomes" id="UP000410049">
    <property type="component" value="Unassembled WGS sequence"/>
</dbReference>
<dbReference type="InterPro" id="IPR001119">
    <property type="entry name" value="SLH_dom"/>
</dbReference>
<dbReference type="PANTHER" id="PTHR43308">
    <property type="entry name" value="OUTER MEMBRANE PROTEIN ALPHA-RELATED"/>
    <property type="match status" value="1"/>
</dbReference>
<evidence type="ECO:0000256" key="2">
    <source>
        <dbReference type="SAM" id="MobiDB-lite"/>
    </source>
</evidence>
<dbReference type="GO" id="GO:0030313">
    <property type="term" value="C:cell envelope"/>
    <property type="evidence" value="ECO:0007669"/>
    <property type="project" value="UniProtKB-SubCell"/>
</dbReference>
<feature type="domain" description="SLH" evidence="3">
    <location>
        <begin position="745"/>
        <end position="804"/>
    </location>
</feature>
<comment type="subcellular location">
    <subcellularLocation>
        <location evidence="1">Cell envelope</location>
    </subcellularLocation>
</comment>
<evidence type="ECO:0000259" key="3">
    <source>
        <dbReference type="PROSITE" id="PS51272"/>
    </source>
</evidence>
<reference evidence="4 5" key="1">
    <citation type="journal article" date="2019" name="Syst. Appl. Microbiol.">
        <title>Characterization of Bifidobacterium species in feaces of the Egyptian fruit bat: Description of B. vespertilionis sp. nov. and B. rousetti sp. nov.</title>
        <authorList>
            <person name="Modesto M."/>
            <person name="Satti M."/>
            <person name="Watanabe K."/>
            <person name="Puglisi E."/>
            <person name="Morelli L."/>
            <person name="Huang C.-H."/>
            <person name="Liou J.-S."/>
            <person name="Miyashita M."/>
            <person name="Tamura T."/>
            <person name="Saito S."/>
            <person name="Mori K."/>
            <person name="Huang L."/>
            <person name="Sciavilla P."/>
            <person name="Sandri C."/>
            <person name="Spiezio C."/>
            <person name="Vitali F."/>
            <person name="Cavalieri D."/>
            <person name="Perpetuini G."/>
            <person name="Tofalo R."/>
            <person name="Bonetti A."/>
            <person name="Arita M."/>
            <person name="Mattarelli P."/>
        </authorList>
    </citation>
    <scope>NUCLEOTIDE SEQUENCE [LARGE SCALE GENOMIC DNA]</scope>
    <source>
        <strain evidence="4 5">RST17</strain>
    </source>
</reference>
<feature type="compositionally biased region" description="Basic and acidic residues" evidence="2">
    <location>
        <begin position="21"/>
        <end position="38"/>
    </location>
</feature>
<dbReference type="NCBIfam" id="TIGR02543">
    <property type="entry name" value="List_Bact_rpt"/>
    <property type="match status" value="1"/>
</dbReference>
<organism evidence="4 5">
    <name type="scientific">Bifidobacterium myosotis</name>
    <dbReference type="NCBI Taxonomy" id="1630166"/>
    <lineage>
        <taxon>Bacteria</taxon>
        <taxon>Bacillati</taxon>
        <taxon>Actinomycetota</taxon>
        <taxon>Actinomycetes</taxon>
        <taxon>Bifidobacteriales</taxon>
        <taxon>Bifidobacteriaceae</taxon>
        <taxon>Bifidobacterium</taxon>
    </lineage>
</organism>
<dbReference type="EMBL" id="RZUH01000021">
    <property type="protein sequence ID" value="KAA8825080.1"/>
    <property type="molecule type" value="Genomic_DNA"/>
</dbReference>
<dbReference type="InterPro" id="IPR042229">
    <property type="entry name" value="Listeria/Bacterioides_rpt_sf"/>
</dbReference>
<dbReference type="PROSITE" id="PS51272">
    <property type="entry name" value="SLH"/>
    <property type="match status" value="3"/>
</dbReference>
<sequence length="804" mass="86553">MYKKYSTECTNTVIRSFSPAMERRTDGNDRGKPKDARTTTRQAPLPNSMPLPVSLEERFQNMTGNTKVWRAPLAGLASVAMIATMGVTALSANALDVAGAGTVTLNAGAGTFAAGGSTKEYKDSGDGAADGKLSKLYDAAHIATPKDSNKVFTGWYTSEEGGEAVGAGDIVATDATLYAHYATTGADDKYKVTFKDAVKYTKGWAFEDSDFQAGFVKASGNDVVVLLKNGDTLADWEYSTERVDSTTYFDGWTDKNGAAADYSAVKGGDVLYAATGLSATYNLPTGTVKSAQRWYDASGKLIAKNVNSVAVKKGTEPTVYYTDANGAQKVTEWNDSNTASDSQTAYRVTVNAKQESTDLTGKYSDNVKYFDSLSAVDLSSFETIEGYAFYGWYQYSNLTGPLDYRTLNEVFAANVDGDGLNTTANVYGKFDDARTDLVKVTFDENWDKGSKSEVTLERSAYFGDSLPTPTRDGYVFQGWNTKADGNNGTTIDKNSKVSDAVSKGRTVTLYAQWRSTVFAELQELINIHNVYTVKDGALVKDEPVLYTNASFAKYQKAIDAVVKKAGLTGTTVKDVNADTGVDYVKYDTSSIRNETAAADYVKTLTAAKAGLVLVPAVEGLFTDVNELTPHYLAIITLAQQGVIRGYADGSFSPATGMTRADFAAYLYRLAGEPDYTVDASDNIFTDVDSSTPHYKEILWAAKNGILKGYADGTFGWSALVNRQDAAAFLYRLAGSPRFDAATDAAKINFTDVDSSTPHYKEIIWAASNGIANGYSDGTFNGSATILRQDAAALLNRAIVADRLK</sequence>
<evidence type="ECO:0000313" key="4">
    <source>
        <dbReference type="EMBL" id="KAA8825080.1"/>
    </source>
</evidence>
<accession>A0A5M9ZFQ2</accession>
<feature type="domain" description="SLH" evidence="3">
    <location>
        <begin position="617"/>
        <end position="679"/>
    </location>
</feature>
<feature type="region of interest" description="Disordered" evidence="2">
    <location>
        <begin position="15"/>
        <end position="51"/>
    </location>
</feature>
<gene>
    <name evidence="4" type="ORF">EMO91_12890</name>
</gene>
<evidence type="ECO:0000256" key="1">
    <source>
        <dbReference type="ARBA" id="ARBA00004196"/>
    </source>
</evidence>
<name>A0A5M9ZFQ2_9BIFI</name>
<dbReference type="InterPro" id="IPR013378">
    <property type="entry name" value="InlB-like_B-rpt"/>
</dbReference>